<evidence type="ECO:0000313" key="2">
    <source>
        <dbReference type="EMBL" id="QAT83368.1"/>
    </source>
</evidence>
<dbReference type="AlphaFoldDB" id="A0A410RNI2"/>
<dbReference type="SUPFAM" id="SSF54427">
    <property type="entry name" value="NTF2-like"/>
    <property type="match status" value="1"/>
</dbReference>
<organism evidence="2 3">
    <name type="scientific">Corallococcus coralloides</name>
    <name type="common">Myxococcus coralloides</name>
    <dbReference type="NCBI Taxonomy" id="184914"/>
    <lineage>
        <taxon>Bacteria</taxon>
        <taxon>Pseudomonadati</taxon>
        <taxon>Myxococcota</taxon>
        <taxon>Myxococcia</taxon>
        <taxon>Myxococcales</taxon>
        <taxon>Cystobacterineae</taxon>
        <taxon>Myxococcaceae</taxon>
        <taxon>Corallococcus</taxon>
    </lineage>
</organism>
<reference evidence="2 3" key="1">
    <citation type="submission" date="2018-12" db="EMBL/GenBank/DDBJ databases">
        <title>Complete Genome Sequence of the Corallopyronin A producing Myxobacterium Corallococcus coralloides B035.</title>
        <authorList>
            <person name="Bouhired S.M."/>
            <person name="Rupp O."/>
            <person name="Blom J."/>
            <person name="Schaeberle T.F."/>
            <person name="Kehraus S."/>
            <person name="Schiefer A."/>
            <person name="Pfarr K."/>
            <person name="Goesmann A."/>
            <person name="Hoerauf A."/>
            <person name="Koenig G.M."/>
        </authorList>
    </citation>
    <scope>NUCLEOTIDE SEQUENCE [LARGE SCALE GENOMIC DNA]</scope>
    <source>
        <strain evidence="2 3">B035</strain>
    </source>
</reference>
<protein>
    <recommendedName>
        <fullName evidence="1">SnoaL-like domain-containing protein</fullName>
    </recommendedName>
</protein>
<gene>
    <name evidence="2" type="ORF">EJ065_1770</name>
</gene>
<accession>A0A410RNI2</accession>
<evidence type="ECO:0000259" key="1">
    <source>
        <dbReference type="Pfam" id="PF12680"/>
    </source>
</evidence>
<dbReference type="RefSeq" id="WP_240672784.1">
    <property type="nucleotide sequence ID" value="NZ_CP034669.1"/>
</dbReference>
<dbReference type="Proteomes" id="UP000288758">
    <property type="component" value="Chromosome"/>
</dbReference>
<feature type="domain" description="SnoaL-like" evidence="1">
    <location>
        <begin position="20"/>
        <end position="109"/>
    </location>
</feature>
<dbReference type="Gene3D" id="3.10.450.50">
    <property type="match status" value="1"/>
</dbReference>
<dbReference type="InterPro" id="IPR037401">
    <property type="entry name" value="SnoaL-like"/>
</dbReference>
<name>A0A410RNI2_CORCK</name>
<dbReference type="Pfam" id="PF12680">
    <property type="entry name" value="SnoaL_2"/>
    <property type="match status" value="1"/>
</dbReference>
<sequence length="114" mass="12073">MTTNHAASLKLPAPIASYFASETTDPQSVARCFAEDAVVLDERHEHRGRAAIAAWNRAGVAKYAFSTEPLSADTAGARTTVTAKVSGNFPGSPARLRFAFTVAGHLITRLEIGS</sequence>
<dbReference type="InterPro" id="IPR032710">
    <property type="entry name" value="NTF2-like_dom_sf"/>
</dbReference>
<proteinExistence type="predicted"/>
<evidence type="ECO:0000313" key="3">
    <source>
        <dbReference type="Proteomes" id="UP000288758"/>
    </source>
</evidence>
<dbReference type="EMBL" id="CP034669">
    <property type="protein sequence ID" value="QAT83368.1"/>
    <property type="molecule type" value="Genomic_DNA"/>
</dbReference>